<dbReference type="AlphaFoldDB" id="A0A923MDB7"/>
<gene>
    <name evidence="6" type="ORF">H8R02_22930</name>
</gene>
<dbReference type="Proteomes" id="UP000596827">
    <property type="component" value="Unassembled WGS sequence"/>
</dbReference>
<dbReference type="PANTHER" id="PTHR36926:SF1">
    <property type="entry name" value="COLICIN V PRODUCTION PROTEIN"/>
    <property type="match status" value="1"/>
</dbReference>
<dbReference type="InterPro" id="IPR003825">
    <property type="entry name" value="Colicin-V_CvpA"/>
</dbReference>
<evidence type="ECO:0000256" key="5">
    <source>
        <dbReference type="SAM" id="Phobius"/>
    </source>
</evidence>
<organism evidence="6 7">
    <name type="scientific">Ramlibacter albus</name>
    <dbReference type="NCBI Taxonomy" id="2079448"/>
    <lineage>
        <taxon>Bacteria</taxon>
        <taxon>Pseudomonadati</taxon>
        <taxon>Pseudomonadota</taxon>
        <taxon>Betaproteobacteria</taxon>
        <taxon>Burkholderiales</taxon>
        <taxon>Comamonadaceae</taxon>
        <taxon>Ramlibacter</taxon>
    </lineage>
</organism>
<dbReference type="RefSeq" id="WP_187083825.1">
    <property type="nucleotide sequence ID" value="NZ_JACORU010000010.1"/>
</dbReference>
<dbReference type="EMBL" id="JACORU010000010">
    <property type="protein sequence ID" value="MBC5767338.1"/>
    <property type="molecule type" value="Genomic_DNA"/>
</dbReference>
<proteinExistence type="predicted"/>
<feature type="transmembrane region" description="Helical" evidence="5">
    <location>
        <begin position="106"/>
        <end position="126"/>
    </location>
</feature>
<accession>A0A923MDB7</accession>
<protein>
    <submittedName>
        <fullName evidence="6">CvpA family protein</fullName>
    </submittedName>
</protein>
<keyword evidence="3 5" id="KW-1133">Transmembrane helix</keyword>
<keyword evidence="4 5" id="KW-0472">Membrane</keyword>
<feature type="transmembrane region" description="Helical" evidence="5">
    <location>
        <begin position="6"/>
        <end position="24"/>
    </location>
</feature>
<dbReference type="InterPro" id="IPR052719">
    <property type="entry name" value="CvpA-like"/>
</dbReference>
<feature type="transmembrane region" description="Helical" evidence="5">
    <location>
        <begin position="31"/>
        <end position="52"/>
    </location>
</feature>
<evidence type="ECO:0000256" key="2">
    <source>
        <dbReference type="ARBA" id="ARBA00022692"/>
    </source>
</evidence>
<name>A0A923MDB7_9BURK</name>
<reference evidence="6" key="1">
    <citation type="submission" date="2020-08" db="EMBL/GenBank/DDBJ databases">
        <title>Ramlibacter sp. GTP1 16S ribosomal RNA gene genome sequencing and assembly.</title>
        <authorList>
            <person name="Kang M."/>
        </authorList>
    </citation>
    <scope>NUCLEOTIDE SEQUENCE</scope>
    <source>
        <strain evidence="6">GTP1</strain>
    </source>
</reference>
<comment type="subcellular location">
    <subcellularLocation>
        <location evidence="1">Membrane</location>
        <topology evidence="1">Multi-pass membrane protein</topology>
    </subcellularLocation>
</comment>
<evidence type="ECO:0000313" key="6">
    <source>
        <dbReference type="EMBL" id="MBC5767338.1"/>
    </source>
</evidence>
<feature type="transmembrane region" description="Helical" evidence="5">
    <location>
        <begin position="64"/>
        <end position="85"/>
    </location>
</feature>
<dbReference type="Pfam" id="PF02674">
    <property type="entry name" value="Colicin_V"/>
    <property type="match status" value="1"/>
</dbReference>
<evidence type="ECO:0000256" key="4">
    <source>
        <dbReference type="ARBA" id="ARBA00023136"/>
    </source>
</evidence>
<keyword evidence="2 5" id="KW-0812">Transmembrane</keyword>
<comment type="caution">
    <text evidence="6">The sequence shown here is derived from an EMBL/GenBank/DDBJ whole genome shotgun (WGS) entry which is preliminary data.</text>
</comment>
<dbReference type="GO" id="GO:0016020">
    <property type="term" value="C:membrane"/>
    <property type="evidence" value="ECO:0007669"/>
    <property type="project" value="UniProtKB-SubCell"/>
</dbReference>
<sequence length="162" mass="17082">MAPLDWIVVAVLVASLLLGAWRGLVYEVLSVLSWLAAFIAAQWLAAWMGGLLPLGDAGRAVRYAVGFVLVFIAALFAGGLLAWLIKKMVEAIGLRPVDRTLGAAFGVVRGIVLVLALAVVVNLTPLKGSDWWNESKAAGVSTAALRGLKPVLPETFGSYLPS</sequence>
<keyword evidence="7" id="KW-1185">Reference proteome</keyword>
<dbReference type="GO" id="GO:0009403">
    <property type="term" value="P:toxin biosynthetic process"/>
    <property type="evidence" value="ECO:0007669"/>
    <property type="project" value="InterPro"/>
</dbReference>
<evidence type="ECO:0000313" key="7">
    <source>
        <dbReference type="Proteomes" id="UP000596827"/>
    </source>
</evidence>
<evidence type="ECO:0000256" key="1">
    <source>
        <dbReference type="ARBA" id="ARBA00004141"/>
    </source>
</evidence>
<evidence type="ECO:0000256" key="3">
    <source>
        <dbReference type="ARBA" id="ARBA00022989"/>
    </source>
</evidence>
<dbReference type="PANTHER" id="PTHR36926">
    <property type="entry name" value="COLICIN V PRODUCTION PROTEIN"/>
    <property type="match status" value="1"/>
</dbReference>